<dbReference type="EMBL" id="CAJGYO010000010">
    <property type="protein sequence ID" value="CAD6258374.1"/>
    <property type="molecule type" value="Genomic_DNA"/>
</dbReference>
<gene>
    <name evidence="3" type="ORF">NCGR_LOCUS41849</name>
</gene>
<feature type="region of interest" description="Disordered" evidence="1">
    <location>
        <begin position="655"/>
        <end position="690"/>
    </location>
</feature>
<sequence>MTTEEMLAEILAKLEEVDALLGIRAGPPTPSSPPSIPTYIAVSGEDQERGLRASVGFPNSTQSTASAMDADPGFQSSVTELPDPPASIDGHLGILLDADGGGVDRLSRLPDSLLRDIASRLPIKEATRTARFCGLVPKSLDRLLEQTRLQQQGHARLPCLACPLLTLSNVGNSPASTLVLANNDISLAIPIASSDDRERVLSITSSNLATAALASPTPSAAPAPSQDTALDSQIGVTKLLVMAHTRCSTPSPYQAADIPAMGLNANVMKLATASSTPLRASSTSVLPLGSILNFPHTSTELGMVAAVPGNGMLLRPAPWPLFNQDYARVQTVAVLSLWMVELWLFTEILIAGMSMLLNGGFYLLTYFWMKYQISFPDLSPSQEKYRVISRLYNPSALAALMLVTSSTHPVLYKLLSGISWEFEPWPPYIQRFCMHLVSSYAFQLEGNYAQLDLSEGNLTHGHCNLLTYAIGCMVLATKMACGGIKSGWLIAQKVDQSLMVRQVLHQLEIFIEFSDSVDTYWTPHDIKYAETVTRVQTQRICWQQQELKLLEILEIVAYHLPCKGNRAVTQVLLKWAGLLVEISTWVNRRLARSHLKIQRSWKPCAHGIVLSASPASYSSRHTPHSPLSLASPSPTVVSGRQAMATLDAWTAPRTKLPYSSSSYAPASPCRGWSPLSLSSRGPKTKTKTKT</sequence>
<keyword evidence="2" id="KW-1133">Transmembrane helix</keyword>
<dbReference type="Proteomes" id="UP000604825">
    <property type="component" value="Unassembled WGS sequence"/>
</dbReference>
<accession>A0A811QQV3</accession>
<evidence type="ECO:0000313" key="3">
    <source>
        <dbReference type="EMBL" id="CAD6258374.1"/>
    </source>
</evidence>
<evidence type="ECO:0000256" key="2">
    <source>
        <dbReference type="SAM" id="Phobius"/>
    </source>
</evidence>
<evidence type="ECO:0008006" key="5">
    <source>
        <dbReference type="Google" id="ProtNLM"/>
    </source>
</evidence>
<keyword evidence="2" id="KW-0472">Membrane</keyword>
<protein>
    <recommendedName>
        <fullName evidence="5">F-box domain-containing protein</fullName>
    </recommendedName>
</protein>
<keyword evidence="4" id="KW-1185">Reference proteome</keyword>
<reference evidence="3" key="1">
    <citation type="submission" date="2020-10" db="EMBL/GenBank/DDBJ databases">
        <authorList>
            <person name="Han B."/>
            <person name="Lu T."/>
            <person name="Zhao Q."/>
            <person name="Huang X."/>
            <person name="Zhao Y."/>
        </authorList>
    </citation>
    <scope>NUCLEOTIDE SEQUENCE</scope>
</reference>
<feature type="transmembrane region" description="Helical" evidence="2">
    <location>
        <begin position="342"/>
        <end position="364"/>
    </location>
</feature>
<name>A0A811QQV3_9POAL</name>
<comment type="caution">
    <text evidence="3">The sequence shown here is derived from an EMBL/GenBank/DDBJ whole genome shotgun (WGS) entry which is preliminary data.</text>
</comment>
<keyword evidence="2" id="KW-0812">Transmembrane</keyword>
<dbReference type="AlphaFoldDB" id="A0A811QQV3"/>
<feature type="compositionally biased region" description="Low complexity" evidence="1">
    <location>
        <begin position="657"/>
        <end position="668"/>
    </location>
</feature>
<organism evidence="3 4">
    <name type="scientific">Miscanthus lutarioriparius</name>
    <dbReference type="NCBI Taxonomy" id="422564"/>
    <lineage>
        <taxon>Eukaryota</taxon>
        <taxon>Viridiplantae</taxon>
        <taxon>Streptophyta</taxon>
        <taxon>Embryophyta</taxon>
        <taxon>Tracheophyta</taxon>
        <taxon>Spermatophyta</taxon>
        <taxon>Magnoliopsida</taxon>
        <taxon>Liliopsida</taxon>
        <taxon>Poales</taxon>
        <taxon>Poaceae</taxon>
        <taxon>PACMAD clade</taxon>
        <taxon>Panicoideae</taxon>
        <taxon>Andropogonodae</taxon>
        <taxon>Andropogoneae</taxon>
        <taxon>Saccharinae</taxon>
        <taxon>Miscanthus</taxon>
    </lineage>
</organism>
<proteinExistence type="predicted"/>
<evidence type="ECO:0000313" key="4">
    <source>
        <dbReference type="Proteomes" id="UP000604825"/>
    </source>
</evidence>
<evidence type="ECO:0000256" key="1">
    <source>
        <dbReference type="SAM" id="MobiDB-lite"/>
    </source>
</evidence>